<proteinExistence type="predicted"/>
<gene>
    <name evidence="1" type="ORF">GCM10007938_07000</name>
</gene>
<evidence type="ECO:0000313" key="1">
    <source>
        <dbReference type="EMBL" id="GLT16923.1"/>
    </source>
</evidence>
<keyword evidence="2" id="KW-1185">Reference proteome</keyword>
<name>A0ABQ6EUS1_9VIBR</name>
<reference evidence="2" key="1">
    <citation type="journal article" date="2019" name="Int. J. Syst. Evol. Microbiol.">
        <title>The Global Catalogue of Microorganisms (GCM) 10K type strain sequencing project: providing services to taxonomists for standard genome sequencing and annotation.</title>
        <authorList>
            <consortium name="The Broad Institute Genomics Platform"/>
            <consortium name="The Broad Institute Genome Sequencing Center for Infectious Disease"/>
            <person name="Wu L."/>
            <person name="Ma J."/>
        </authorList>
    </citation>
    <scope>NUCLEOTIDE SEQUENCE [LARGE SCALE GENOMIC DNA]</scope>
    <source>
        <strain evidence="2">NBRC 108723</strain>
    </source>
</reference>
<evidence type="ECO:0000313" key="2">
    <source>
        <dbReference type="Proteomes" id="UP001157138"/>
    </source>
</evidence>
<accession>A0ABQ6EUS1</accession>
<dbReference type="EMBL" id="BSPW01000015">
    <property type="protein sequence ID" value="GLT16923.1"/>
    <property type="molecule type" value="Genomic_DNA"/>
</dbReference>
<sequence>MPNSITVIPQAWDSGTKSESVSTTTHNERTAIQKIEQDIERIDLILTFMNKFAADSKQLILAMLLAKLKTQIILTILNNIPNDSIALALVKGLKDLIKKLSMMQSGESIVFDADNKITPEYLNSILRDSVSKTLTNRELDEIEQAITQSKELQQALKYWLNDLSASMVIGPQNSH</sequence>
<dbReference type="RefSeq" id="WP_284190849.1">
    <property type="nucleotide sequence ID" value="NZ_BSPW01000015.1"/>
</dbReference>
<organism evidence="1 2">
    <name type="scientific">Vibrio zhanjiangensis</name>
    <dbReference type="NCBI Taxonomy" id="1046128"/>
    <lineage>
        <taxon>Bacteria</taxon>
        <taxon>Pseudomonadati</taxon>
        <taxon>Pseudomonadota</taxon>
        <taxon>Gammaproteobacteria</taxon>
        <taxon>Vibrionales</taxon>
        <taxon>Vibrionaceae</taxon>
        <taxon>Vibrio</taxon>
    </lineage>
</organism>
<dbReference type="Proteomes" id="UP001157138">
    <property type="component" value="Unassembled WGS sequence"/>
</dbReference>
<comment type="caution">
    <text evidence="1">The sequence shown here is derived from an EMBL/GenBank/DDBJ whole genome shotgun (WGS) entry which is preliminary data.</text>
</comment>
<protein>
    <submittedName>
        <fullName evidence="1">Uncharacterized protein</fullName>
    </submittedName>
</protein>